<dbReference type="Gene3D" id="1.10.10.1450">
    <property type="match status" value="1"/>
</dbReference>
<proteinExistence type="predicted"/>
<evidence type="ECO:0000259" key="1">
    <source>
        <dbReference type="Pfam" id="PF17906"/>
    </source>
</evidence>
<dbReference type="GO" id="GO:0005634">
    <property type="term" value="C:nucleus"/>
    <property type="evidence" value="ECO:0007669"/>
    <property type="project" value="TreeGrafter"/>
</dbReference>
<sequence>MEISRKNFRTITFYDYKCNLTPKSTMHRLHLAFGDKALSNRTVYNWFAEFQRTFLCDEFREGRPSTSVVATNVDTVREMIERDRHMTYREIQASLGIDMKAIHMILHDHLSVRKLYSRWIPHNLTETQKQARVTWSKEMLKKFNREHDIAYSHSNNLIECNAADKISAMGGALTFLPMLGALGSLIDGTAKVVGLYLGPYKRGQGTKKKNARETIKMTSGATLPTSGARRNESDIVNLDDATGPGIHRHQSSCEQMCLRFLQTVDMREFKKLNEVLWTLSISRTLFPSCRRLRE</sequence>
<gene>
    <name evidence="2" type="primary">Setmar_139</name>
    <name evidence="2" type="ORF">G6Z78_0008149</name>
</gene>
<name>A0A836F8D3_9HYME</name>
<dbReference type="Proteomes" id="UP000668214">
    <property type="component" value="Unassembled WGS sequence"/>
</dbReference>
<evidence type="ECO:0000313" key="2">
    <source>
        <dbReference type="EMBL" id="KAG5319812.1"/>
    </source>
</evidence>
<dbReference type="GO" id="GO:0000014">
    <property type="term" value="F:single-stranded DNA endodeoxyribonuclease activity"/>
    <property type="evidence" value="ECO:0007669"/>
    <property type="project" value="TreeGrafter"/>
</dbReference>
<accession>A0A836F8D3</accession>
<evidence type="ECO:0000313" key="3">
    <source>
        <dbReference type="Proteomes" id="UP000668214"/>
    </source>
</evidence>
<keyword evidence="2" id="KW-0808">Transferase</keyword>
<feature type="non-terminal residue" evidence="2">
    <location>
        <position position="1"/>
    </location>
</feature>
<feature type="non-terminal residue" evidence="2">
    <location>
        <position position="294"/>
    </location>
</feature>
<dbReference type="Pfam" id="PF17906">
    <property type="entry name" value="HTH_48"/>
    <property type="match status" value="1"/>
</dbReference>
<dbReference type="GO" id="GO:0000793">
    <property type="term" value="C:condensed chromosome"/>
    <property type="evidence" value="ECO:0007669"/>
    <property type="project" value="TreeGrafter"/>
</dbReference>
<dbReference type="GO" id="GO:0032259">
    <property type="term" value="P:methylation"/>
    <property type="evidence" value="ECO:0007669"/>
    <property type="project" value="UniProtKB-KW"/>
</dbReference>
<organism evidence="2 3">
    <name type="scientific">Pseudoatta argentina</name>
    <dbReference type="NCBI Taxonomy" id="621737"/>
    <lineage>
        <taxon>Eukaryota</taxon>
        <taxon>Metazoa</taxon>
        <taxon>Ecdysozoa</taxon>
        <taxon>Arthropoda</taxon>
        <taxon>Hexapoda</taxon>
        <taxon>Insecta</taxon>
        <taxon>Pterygota</taxon>
        <taxon>Neoptera</taxon>
        <taxon>Endopterygota</taxon>
        <taxon>Hymenoptera</taxon>
        <taxon>Apocrita</taxon>
        <taxon>Aculeata</taxon>
        <taxon>Formicoidea</taxon>
        <taxon>Formicidae</taxon>
        <taxon>Myrmicinae</taxon>
        <taxon>Pseudoatta</taxon>
    </lineage>
</organism>
<dbReference type="GO" id="GO:0044547">
    <property type="term" value="F:DNA topoisomerase binding"/>
    <property type="evidence" value="ECO:0007669"/>
    <property type="project" value="TreeGrafter"/>
</dbReference>
<keyword evidence="2" id="KW-0489">Methyltransferase</keyword>
<feature type="domain" description="Mos1 transposase HTH" evidence="1">
    <location>
        <begin position="5"/>
        <end position="51"/>
    </location>
</feature>
<dbReference type="AlphaFoldDB" id="A0A836F8D3"/>
<comment type="caution">
    <text evidence="2">The sequence shown here is derived from an EMBL/GenBank/DDBJ whole genome shotgun (WGS) entry which is preliminary data.</text>
</comment>
<dbReference type="GO" id="GO:0031297">
    <property type="term" value="P:replication fork processing"/>
    <property type="evidence" value="ECO:0007669"/>
    <property type="project" value="TreeGrafter"/>
</dbReference>
<dbReference type="GO" id="GO:0042800">
    <property type="term" value="F:histone H3K4 methyltransferase activity"/>
    <property type="evidence" value="ECO:0007669"/>
    <property type="project" value="TreeGrafter"/>
</dbReference>
<dbReference type="InterPro" id="IPR041426">
    <property type="entry name" value="Mos1_HTH"/>
</dbReference>
<dbReference type="GO" id="GO:0003697">
    <property type="term" value="F:single-stranded DNA binding"/>
    <property type="evidence" value="ECO:0007669"/>
    <property type="project" value="TreeGrafter"/>
</dbReference>
<dbReference type="GO" id="GO:0015074">
    <property type="term" value="P:DNA integration"/>
    <property type="evidence" value="ECO:0007669"/>
    <property type="project" value="TreeGrafter"/>
</dbReference>
<dbReference type="GO" id="GO:0035861">
    <property type="term" value="C:site of double-strand break"/>
    <property type="evidence" value="ECO:0007669"/>
    <property type="project" value="TreeGrafter"/>
</dbReference>
<protein>
    <submittedName>
        <fullName evidence="2">SETMR methyltransferase</fullName>
    </submittedName>
</protein>
<reference evidence="2" key="1">
    <citation type="submission" date="2020-02" db="EMBL/GenBank/DDBJ databases">
        <title>Relaxed selection underlies rapid genomic changes in the transitions from sociality to social parasitism in ants.</title>
        <authorList>
            <person name="Bi X."/>
        </authorList>
    </citation>
    <scope>NUCLEOTIDE SEQUENCE</scope>
    <source>
        <strain evidence="2">BGI-DK2014c</strain>
        <tissue evidence="2">Whole body</tissue>
    </source>
</reference>
<dbReference type="GO" id="GO:0044774">
    <property type="term" value="P:mitotic DNA integrity checkpoint signaling"/>
    <property type="evidence" value="ECO:0007669"/>
    <property type="project" value="TreeGrafter"/>
</dbReference>
<dbReference type="GO" id="GO:0046975">
    <property type="term" value="F:histone H3K36 methyltransferase activity"/>
    <property type="evidence" value="ECO:0007669"/>
    <property type="project" value="TreeGrafter"/>
</dbReference>
<dbReference type="PANTHER" id="PTHR46060:SF2">
    <property type="entry name" value="HISTONE-LYSINE N-METHYLTRANSFERASE SETMAR"/>
    <property type="match status" value="1"/>
</dbReference>
<dbReference type="PANTHER" id="PTHR46060">
    <property type="entry name" value="MARINER MOS1 TRANSPOSASE-LIKE PROTEIN"/>
    <property type="match status" value="1"/>
</dbReference>
<dbReference type="EMBL" id="JAANIA010001614">
    <property type="protein sequence ID" value="KAG5319812.1"/>
    <property type="molecule type" value="Genomic_DNA"/>
</dbReference>
<dbReference type="GO" id="GO:0003690">
    <property type="term" value="F:double-stranded DNA binding"/>
    <property type="evidence" value="ECO:0007669"/>
    <property type="project" value="TreeGrafter"/>
</dbReference>
<dbReference type="GO" id="GO:0006303">
    <property type="term" value="P:double-strand break repair via nonhomologous end joining"/>
    <property type="evidence" value="ECO:0007669"/>
    <property type="project" value="TreeGrafter"/>
</dbReference>
<dbReference type="InterPro" id="IPR052709">
    <property type="entry name" value="Transposase-MT_Hybrid"/>
</dbReference>
<keyword evidence="3" id="KW-1185">Reference proteome</keyword>
<dbReference type="GO" id="GO:0000729">
    <property type="term" value="P:DNA double-strand break processing"/>
    <property type="evidence" value="ECO:0007669"/>
    <property type="project" value="TreeGrafter"/>
</dbReference>